<proteinExistence type="predicted"/>
<comment type="caution">
    <text evidence="1">The sequence shown here is derived from an EMBL/GenBank/DDBJ whole genome shotgun (WGS) entry which is preliminary data.</text>
</comment>
<name>A0A2N5WZU9_9GAMM</name>
<dbReference type="EMBL" id="PKUS01000023">
    <property type="protein sequence ID" value="PLW67757.1"/>
    <property type="molecule type" value="Genomic_DNA"/>
</dbReference>
<protein>
    <submittedName>
        <fullName evidence="1">Uncharacterized protein</fullName>
    </submittedName>
</protein>
<evidence type="ECO:0000313" key="1">
    <source>
        <dbReference type="EMBL" id="PLW67757.1"/>
    </source>
</evidence>
<organism evidence="1 2">
    <name type="scientific">Pseudohalioglobus lutimaris</name>
    <dbReference type="NCBI Taxonomy" id="1737061"/>
    <lineage>
        <taxon>Bacteria</taxon>
        <taxon>Pseudomonadati</taxon>
        <taxon>Pseudomonadota</taxon>
        <taxon>Gammaproteobacteria</taxon>
        <taxon>Cellvibrionales</taxon>
        <taxon>Halieaceae</taxon>
        <taxon>Pseudohalioglobus</taxon>
    </lineage>
</organism>
<keyword evidence="2" id="KW-1185">Reference proteome</keyword>
<accession>A0A2N5WZU9</accession>
<evidence type="ECO:0000313" key="2">
    <source>
        <dbReference type="Proteomes" id="UP000235005"/>
    </source>
</evidence>
<gene>
    <name evidence="1" type="ORF">C0039_15160</name>
</gene>
<dbReference type="Proteomes" id="UP000235005">
    <property type="component" value="Unassembled WGS sequence"/>
</dbReference>
<dbReference type="AlphaFoldDB" id="A0A2N5WZU9"/>
<reference evidence="1 2" key="1">
    <citation type="submission" date="2018-01" db="EMBL/GenBank/DDBJ databases">
        <title>The draft genome sequence of Halioglobus lutimaris HF004.</title>
        <authorList>
            <person name="Du Z.-J."/>
            <person name="Shi M.-J."/>
        </authorList>
    </citation>
    <scope>NUCLEOTIDE SEQUENCE [LARGE SCALE GENOMIC DNA]</scope>
    <source>
        <strain evidence="1 2">HF004</strain>
    </source>
</reference>
<sequence>MGAGRWQERCVIHYDQEVEEFFDDYFAQPCRRCLVIGGAGFDPRSASIVRKLSEIMDGRLTAFMFREERPDPHAELVRRAEDNLRQIESYCQNLVVREIQIFAPDNAVVGGHRTVEALNEIDYSDITDIVIDLSALSLGIGFTAACYIYQRAESTESRLNVHLSLLSNPALDQGIKTEPNDVASEVRGFDIGGLIGGEDKAVLWLPVLTASKQHVLHTIHKYIAPDDTCPILPFPSRDPKMGDEIAYQVFKSVQSDFGGPLENDWALEPQNFLYSDERLPLDIYRSILRIADDREEVFEAFGGSKIILSPLGSKIPAIGALMAALERQFPVVYVEALSYTVDDWAALDSLKETESKMTHVWLAGDAYHNAV</sequence>